<dbReference type="EMBL" id="KB320443">
    <property type="protein sequence ID" value="ELW72152.1"/>
    <property type="molecule type" value="Genomic_DNA"/>
</dbReference>
<accession>L9LEF5</accession>
<feature type="region of interest" description="Disordered" evidence="2">
    <location>
        <begin position="155"/>
        <end position="274"/>
    </location>
</feature>
<feature type="region of interest" description="Disordered" evidence="2">
    <location>
        <begin position="359"/>
        <end position="380"/>
    </location>
</feature>
<evidence type="ECO:0000313" key="4">
    <source>
        <dbReference type="Proteomes" id="UP000011518"/>
    </source>
</evidence>
<dbReference type="PANTHER" id="PTHR21859">
    <property type="entry name" value="ACROSOME-SPECIFIC PROTEIN"/>
    <property type="match status" value="1"/>
</dbReference>
<gene>
    <name evidence="3" type="ORF">TREES_T100012866</name>
</gene>
<comment type="similarity">
    <text evidence="1">Belongs to the SPATA31 family.</text>
</comment>
<dbReference type="Proteomes" id="UP000011518">
    <property type="component" value="Unassembled WGS sequence"/>
</dbReference>
<evidence type="ECO:0000256" key="2">
    <source>
        <dbReference type="SAM" id="MobiDB-lite"/>
    </source>
</evidence>
<proteinExistence type="inferred from homology"/>
<reference evidence="4" key="2">
    <citation type="journal article" date="2013" name="Nat. Commun.">
        <title>Genome of the Chinese tree shrew.</title>
        <authorList>
            <person name="Fan Y."/>
            <person name="Huang Z.Y."/>
            <person name="Cao C.C."/>
            <person name="Chen C.S."/>
            <person name="Chen Y.X."/>
            <person name="Fan D.D."/>
            <person name="He J."/>
            <person name="Hou H.L."/>
            <person name="Hu L."/>
            <person name="Hu X.T."/>
            <person name="Jiang X.T."/>
            <person name="Lai R."/>
            <person name="Lang Y.S."/>
            <person name="Liang B."/>
            <person name="Liao S.G."/>
            <person name="Mu D."/>
            <person name="Ma Y.Y."/>
            <person name="Niu Y.Y."/>
            <person name="Sun X.Q."/>
            <person name="Xia J.Q."/>
            <person name="Xiao J."/>
            <person name="Xiong Z.Q."/>
            <person name="Xu L."/>
            <person name="Yang L."/>
            <person name="Zhang Y."/>
            <person name="Zhao W."/>
            <person name="Zhao X.D."/>
            <person name="Zheng Y.T."/>
            <person name="Zhou J.M."/>
            <person name="Zhu Y.B."/>
            <person name="Zhang G.J."/>
            <person name="Wang J."/>
            <person name="Yao Y.G."/>
        </authorList>
    </citation>
    <scope>NUCLEOTIDE SEQUENCE [LARGE SCALE GENOMIC DNA]</scope>
</reference>
<dbReference type="AlphaFoldDB" id="L9LEF5"/>
<dbReference type="PANTHER" id="PTHR21859:SF58">
    <property type="entry name" value="SPERMATOGENESIS-ASSOCIATED PROTEIN 31E1"/>
    <property type="match status" value="1"/>
</dbReference>
<sequence>MTLESRGEPCSSIARGIEETVKANEGTTPTWRLHPGDQSPQAVSGAHVVASSPAANVTLCGSGSQQTRKGPPLSRSLCALKPLGSLRAVPRQCPVVCLEEQIIDESEQEEDLCSEGQPEDPALDTLLPGCVIGTPPRTSTPEVLLHRDMSAPPQTALPSFLSLSSSSTSASSEPSDLSGRARSSQGQQAPSPPKLQHQLKSQTKMSCPPENSGGCRRPRPGGQERSLVGPQCPQATRHQAGGTSHPAPGRQAEELQRSKPSPVLPHRGRAPAENSFGNKIKQFLQKVFLDKDKETRQEKPLQKGPAARAPALGPQQVTDMWPTDKEVAKAYALTTAIDQILETKLSICKASSHREELQVCGGAHSSSSEQRRQPGASRMGHGGQQAWAVLSTVLDTVSYREGSYLAHRSNFVMLSLLGERTYPDNRSPHLTSEGGEFIFKGTDLLQRFLICQCCGLSLTLFIKQVCLEHSFFFGYPSNVSKGGHCIFSGVTGTSLCCMAGKLKLNSWTLNQRQIQRRHQWILLVQCWAPGHLFYQED</sequence>
<keyword evidence="4" id="KW-1185">Reference proteome</keyword>
<evidence type="ECO:0000256" key="1">
    <source>
        <dbReference type="ARBA" id="ARBA00035009"/>
    </source>
</evidence>
<dbReference type="InParanoid" id="L9LEF5"/>
<name>L9LEF5_TUPCH</name>
<evidence type="ECO:0000313" key="3">
    <source>
        <dbReference type="EMBL" id="ELW72152.1"/>
    </source>
</evidence>
<organism evidence="3 4">
    <name type="scientific">Tupaia chinensis</name>
    <name type="common">Chinese tree shrew</name>
    <name type="synonym">Tupaia belangeri chinensis</name>
    <dbReference type="NCBI Taxonomy" id="246437"/>
    <lineage>
        <taxon>Eukaryota</taxon>
        <taxon>Metazoa</taxon>
        <taxon>Chordata</taxon>
        <taxon>Craniata</taxon>
        <taxon>Vertebrata</taxon>
        <taxon>Euteleostomi</taxon>
        <taxon>Mammalia</taxon>
        <taxon>Eutheria</taxon>
        <taxon>Euarchontoglires</taxon>
        <taxon>Scandentia</taxon>
        <taxon>Tupaiidae</taxon>
        <taxon>Tupaia</taxon>
    </lineage>
</organism>
<feature type="region of interest" description="Disordered" evidence="2">
    <location>
        <begin position="107"/>
        <end position="141"/>
    </location>
</feature>
<feature type="compositionally biased region" description="Low complexity" evidence="2">
    <location>
        <begin position="157"/>
        <end position="178"/>
    </location>
</feature>
<reference evidence="4" key="1">
    <citation type="submission" date="2012-07" db="EMBL/GenBank/DDBJ databases">
        <title>Genome of the Chinese tree shrew, a rising model animal genetically related to primates.</title>
        <authorList>
            <person name="Zhang G."/>
            <person name="Fan Y."/>
            <person name="Yao Y."/>
            <person name="Huang Z."/>
        </authorList>
    </citation>
    <scope>NUCLEOTIDE SEQUENCE [LARGE SCALE GENOMIC DNA]</scope>
</reference>
<feature type="compositionally biased region" description="Acidic residues" evidence="2">
    <location>
        <begin position="107"/>
        <end position="122"/>
    </location>
</feature>
<protein>
    <submittedName>
        <fullName evidence="3">Protein FAM75A6</fullName>
    </submittedName>
</protein>